<keyword evidence="3" id="KW-0808">Transferase</keyword>
<keyword evidence="6" id="KW-0812">Transmembrane</keyword>
<keyword evidence="6" id="KW-0472">Membrane</keyword>
<dbReference type="Gene3D" id="1.20.5.1930">
    <property type="match status" value="1"/>
</dbReference>
<evidence type="ECO:0000256" key="2">
    <source>
        <dbReference type="ARBA" id="ARBA00012438"/>
    </source>
</evidence>
<dbReference type="Gene3D" id="3.30.565.10">
    <property type="entry name" value="Histidine kinase-like ATPase, C-terminal domain"/>
    <property type="match status" value="1"/>
</dbReference>
<evidence type="ECO:0000259" key="8">
    <source>
        <dbReference type="Pfam" id="PF07730"/>
    </source>
</evidence>
<evidence type="ECO:0000256" key="1">
    <source>
        <dbReference type="ARBA" id="ARBA00000085"/>
    </source>
</evidence>
<feature type="transmembrane region" description="Helical" evidence="6">
    <location>
        <begin position="74"/>
        <end position="91"/>
    </location>
</feature>
<protein>
    <recommendedName>
        <fullName evidence="2">histidine kinase</fullName>
        <ecNumber evidence="2">2.7.13.3</ecNumber>
    </recommendedName>
</protein>
<dbReference type="EMBL" id="CP122283">
    <property type="protein sequence ID" value="WGF36872.1"/>
    <property type="molecule type" value="Genomic_DNA"/>
</dbReference>
<keyword evidence="6" id="KW-1133">Transmembrane helix</keyword>
<comment type="catalytic activity">
    <reaction evidence="1">
        <text>ATP + protein L-histidine = ADP + protein N-phospho-L-histidine.</text>
        <dbReference type="EC" id="2.7.13.3"/>
    </reaction>
</comment>
<dbReference type="InterPro" id="IPR036890">
    <property type="entry name" value="HATPase_C_sf"/>
</dbReference>
<keyword evidence="5" id="KW-0902">Two-component regulatory system</keyword>
<proteinExistence type="predicted"/>
<reference evidence="9 10" key="1">
    <citation type="submission" date="2023-04" db="EMBL/GenBank/DDBJ databases">
        <title>Genomic of Lysinibacillus capsici TSBLM.</title>
        <authorList>
            <person name="Hu X.S."/>
            <person name="Yu C.H."/>
        </authorList>
    </citation>
    <scope>NUCLEOTIDE SEQUENCE [LARGE SCALE GENOMIC DNA]</scope>
    <source>
        <strain evidence="9 10">TSBLM</strain>
    </source>
</reference>
<dbReference type="Pfam" id="PF07730">
    <property type="entry name" value="HisKA_3"/>
    <property type="match status" value="1"/>
</dbReference>
<dbReference type="EC" id="2.7.13.3" evidence="2"/>
<evidence type="ECO:0000313" key="10">
    <source>
        <dbReference type="Proteomes" id="UP001244564"/>
    </source>
</evidence>
<feature type="transmembrane region" description="Helical" evidence="6">
    <location>
        <begin position="121"/>
        <end position="139"/>
    </location>
</feature>
<dbReference type="Proteomes" id="UP001244564">
    <property type="component" value="Chromosome"/>
</dbReference>
<accession>A0ABY8KD89</accession>
<dbReference type="InterPro" id="IPR011712">
    <property type="entry name" value="Sig_transdc_His_kin_sub3_dim/P"/>
</dbReference>
<feature type="transmembrane region" description="Helical" evidence="6">
    <location>
        <begin position="20"/>
        <end position="37"/>
    </location>
</feature>
<dbReference type="SUPFAM" id="SSF55874">
    <property type="entry name" value="ATPase domain of HSP90 chaperone/DNA topoisomerase II/histidine kinase"/>
    <property type="match status" value="1"/>
</dbReference>
<dbReference type="InterPro" id="IPR003594">
    <property type="entry name" value="HATPase_dom"/>
</dbReference>
<evidence type="ECO:0000313" key="9">
    <source>
        <dbReference type="EMBL" id="WGF36872.1"/>
    </source>
</evidence>
<evidence type="ECO:0000256" key="5">
    <source>
        <dbReference type="ARBA" id="ARBA00023012"/>
    </source>
</evidence>
<dbReference type="GO" id="GO:0016301">
    <property type="term" value="F:kinase activity"/>
    <property type="evidence" value="ECO:0007669"/>
    <property type="project" value="UniProtKB-KW"/>
</dbReference>
<organism evidence="9 10">
    <name type="scientific">Lysinibacillus capsici</name>
    <dbReference type="NCBI Taxonomy" id="2115968"/>
    <lineage>
        <taxon>Bacteria</taxon>
        <taxon>Bacillati</taxon>
        <taxon>Bacillota</taxon>
        <taxon>Bacilli</taxon>
        <taxon>Bacillales</taxon>
        <taxon>Bacillaceae</taxon>
        <taxon>Lysinibacillus</taxon>
    </lineage>
</organism>
<dbReference type="PANTHER" id="PTHR24421:SF55">
    <property type="entry name" value="SENSOR HISTIDINE KINASE YDFH"/>
    <property type="match status" value="1"/>
</dbReference>
<sequence length="395" mass="45238">MYLKITKLIDLFLSKLTDSGIALIFWASSVCIGALIVQNVQQVIFIPSFLFCTLIGIHLLLYNFSEKLSKKRKWFYFFIQMLIVFAAALLIPKGSFIVLIGFFPILIAQSITIFNSKIKVFIVFTPSYLLYCLAIWINYGIEELTIYIPLFFFILITVIFYYVIYNKQLNARVRTEFYLDQLEVALMKVEELTLANERQRMARDLHDTLAQGLVGLIMQLEAIDAYIQKGNLNRSKEIVDNSLIQARQTLNDARIAIDNLRSKESIQSNLKDFVLYEVTKFKELSPITVECKVDIIPSLPILVVEEIIFILSECLTNIMKHSKATTVTIKIYVVDNRLLMEVLDNGIGFSIEKEKNQRGKYGLLGLYERAKLIGGELTIESKIDGGTKVLFTIQL</sequence>
<keyword evidence="10" id="KW-1185">Reference proteome</keyword>
<feature type="domain" description="Signal transduction histidine kinase subgroup 3 dimerisation and phosphoacceptor" evidence="8">
    <location>
        <begin position="197"/>
        <end position="263"/>
    </location>
</feature>
<evidence type="ECO:0000256" key="4">
    <source>
        <dbReference type="ARBA" id="ARBA00022777"/>
    </source>
</evidence>
<gene>
    <name evidence="9" type="ORF">QBO96_14025</name>
</gene>
<dbReference type="RefSeq" id="WP_279493418.1">
    <property type="nucleotide sequence ID" value="NZ_CP122283.1"/>
</dbReference>
<keyword evidence="4 9" id="KW-0418">Kinase</keyword>
<feature type="transmembrane region" description="Helical" evidence="6">
    <location>
        <begin position="145"/>
        <end position="164"/>
    </location>
</feature>
<feature type="transmembrane region" description="Helical" evidence="6">
    <location>
        <begin position="43"/>
        <end position="62"/>
    </location>
</feature>
<dbReference type="CDD" id="cd16917">
    <property type="entry name" value="HATPase_UhpB-NarQ-NarX-like"/>
    <property type="match status" value="1"/>
</dbReference>
<evidence type="ECO:0000256" key="3">
    <source>
        <dbReference type="ARBA" id="ARBA00022679"/>
    </source>
</evidence>
<feature type="transmembrane region" description="Helical" evidence="6">
    <location>
        <begin position="97"/>
        <end position="114"/>
    </location>
</feature>
<evidence type="ECO:0000259" key="7">
    <source>
        <dbReference type="Pfam" id="PF02518"/>
    </source>
</evidence>
<evidence type="ECO:0000256" key="6">
    <source>
        <dbReference type="SAM" id="Phobius"/>
    </source>
</evidence>
<dbReference type="PANTHER" id="PTHR24421">
    <property type="entry name" value="NITRATE/NITRITE SENSOR PROTEIN NARX-RELATED"/>
    <property type="match status" value="1"/>
</dbReference>
<feature type="domain" description="Histidine kinase/HSP90-like ATPase" evidence="7">
    <location>
        <begin position="307"/>
        <end position="394"/>
    </location>
</feature>
<name>A0ABY8KD89_9BACI</name>
<dbReference type="Pfam" id="PF02518">
    <property type="entry name" value="HATPase_c"/>
    <property type="match status" value="1"/>
</dbReference>
<dbReference type="InterPro" id="IPR050482">
    <property type="entry name" value="Sensor_HK_TwoCompSys"/>
</dbReference>